<evidence type="ECO:0000256" key="1">
    <source>
        <dbReference type="ARBA" id="ARBA00004141"/>
    </source>
</evidence>
<gene>
    <name evidence="7" type="ORF">J2S15_003073</name>
</gene>
<name>A0ABU0E5Z9_9FIRM</name>
<comment type="caution">
    <text evidence="7">The sequence shown here is derived from an EMBL/GenBank/DDBJ whole genome shotgun (WGS) entry which is preliminary data.</text>
</comment>
<comment type="subcellular location">
    <subcellularLocation>
        <location evidence="1">Membrane</location>
        <topology evidence="1">Multi-pass membrane protein</topology>
    </subcellularLocation>
</comment>
<evidence type="ECO:0000313" key="8">
    <source>
        <dbReference type="Proteomes" id="UP001230220"/>
    </source>
</evidence>
<feature type="transmembrane region" description="Helical" evidence="6">
    <location>
        <begin position="132"/>
        <end position="156"/>
    </location>
</feature>
<evidence type="ECO:0000256" key="4">
    <source>
        <dbReference type="ARBA" id="ARBA00022989"/>
    </source>
</evidence>
<keyword evidence="3 6" id="KW-0812">Transmembrane</keyword>
<accession>A0ABU0E5Z9</accession>
<keyword evidence="8" id="KW-1185">Reference proteome</keyword>
<protein>
    <submittedName>
        <fullName evidence="7">Tryptophan-rich sensory protein</fullName>
    </submittedName>
</protein>
<dbReference type="Gene3D" id="1.20.1260.100">
    <property type="entry name" value="TspO/MBR protein"/>
    <property type="match status" value="1"/>
</dbReference>
<comment type="similarity">
    <text evidence="2">Belongs to the TspO/BZRP family.</text>
</comment>
<organism evidence="7 8">
    <name type="scientific">Breznakia pachnodae</name>
    <dbReference type="NCBI Taxonomy" id="265178"/>
    <lineage>
        <taxon>Bacteria</taxon>
        <taxon>Bacillati</taxon>
        <taxon>Bacillota</taxon>
        <taxon>Erysipelotrichia</taxon>
        <taxon>Erysipelotrichales</taxon>
        <taxon>Erysipelotrichaceae</taxon>
        <taxon>Breznakia</taxon>
    </lineage>
</organism>
<proteinExistence type="inferred from homology"/>
<feature type="transmembrane region" description="Helical" evidence="6">
    <location>
        <begin position="80"/>
        <end position="99"/>
    </location>
</feature>
<sequence>MKVRDFFGVVFSVLISEGIGFLSSLFAGDLKASYATFTKPVLAPPDWLFGIAWAILYLFMGIAAYLVYRSNVPKVRKKIALVWYAIQLFINFIWSIIFFRADSMWIAFAVIIILDILVLITMIRFRQINKNAFLLMVPYFIWILFATYLNVAFAILN</sequence>
<feature type="transmembrane region" description="Helical" evidence="6">
    <location>
        <begin position="105"/>
        <end position="125"/>
    </location>
</feature>
<reference evidence="7 8" key="1">
    <citation type="submission" date="2023-07" db="EMBL/GenBank/DDBJ databases">
        <title>Genomic Encyclopedia of Type Strains, Phase IV (KMG-IV): sequencing the most valuable type-strain genomes for metagenomic binning, comparative biology and taxonomic classification.</title>
        <authorList>
            <person name="Goeker M."/>
        </authorList>
    </citation>
    <scope>NUCLEOTIDE SEQUENCE [LARGE SCALE GENOMIC DNA]</scope>
    <source>
        <strain evidence="7 8">DSM 16784</strain>
    </source>
</reference>
<evidence type="ECO:0000256" key="5">
    <source>
        <dbReference type="ARBA" id="ARBA00023136"/>
    </source>
</evidence>
<feature type="transmembrane region" description="Helical" evidence="6">
    <location>
        <begin position="7"/>
        <end position="27"/>
    </location>
</feature>
<evidence type="ECO:0000256" key="6">
    <source>
        <dbReference type="SAM" id="Phobius"/>
    </source>
</evidence>
<dbReference type="PANTHER" id="PTHR10057:SF0">
    <property type="entry name" value="TRANSLOCATOR PROTEIN"/>
    <property type="match status" value="1"/>
</dbReference>
<evidence type="ECO:0000313" key="7">
    <source>
        <dbReference type="EMBL" id="MDQ0362319.1"/>
    </source>
</evidence>
<dbReference type="PIRSF" id="PIRSF005859">
    <property type="entry name" value="PBR"/>
    <property type="match status" value="1"/>
</dbReference>
<dbReference type="PANTHER" id="PTHR10057">
    <property type="entry name" value="PERIPHERAL-TYPE BENZODIAZEPINE RECEPTOR"/>
    <property type="match status" value="1"/>
</dbReference>
<evidence type="ECO:0000256" key="3">
    <source>
        <dbReference type="ARBA" id="ARBA00022692"/>
    </source>
</evidence>
<dbReference type="InterPro" id="IPR004307">
    <property type="entry name" value="TspO_MBR"/>
</dbReference>
<dbReference type="Proteomes" id="UP001230220">
    <property type="component" value="Unassembled WGS sequence"/>
</dbReference>
<evidence type="ECO:0000256" key="2">
    <source>
        <dbReference type="ARBA" id="ARBA00007524"/>
    </source>
</evidence>
<keyword evidence="4 6" id="KW-1133">Transmembrane helix</keyword>
<dbReference type="RefSeq" id="WP_307409830.1">
    <property type="nucleotide sequence ID" value="NZ_JAUSUR010000006.1"/>
</dbReference>
<dbReference type="CDD" id="cd15904">
    <property type="entry name" value="TSPO_MBR"/>
    <property type="match status" value="1"/>
</dbReference>
<dbReference type="InterPro" id="IPR038330">
    <property type="entry name" value="TspO/MBR-related_sf"/>
</dbReference>
<keyword evidence="5 6" id="KW-0472">Membrane</keyword>
<feature type="transmembrane region" description="Helical" evidence="6">
    <location>
        <begin position="47"/>
        <end position="68"/>
    </location>
</feature>
<dbReference type="Pfam" id="PF03073">
    <property type="entry name" value="TspO_MBR"/>
    <property type="match status" value="1"/>
</dbReference>
<dbReference type="EMBL" id="JAUSUR010000006">
    <property type="protein sequence ID" value="MDQ0362319.1"/>
    <property type="molecule type" value="Genomic_DNA"/>
</dbReference>